<dbReference type="OrthoDB" id="564871at2"/>
<accession>A0A074J795</accession>
<dbReference type="SUPFAM" id="SSF53448">
    <property type="entry name" value="Nucleotide-diphospho-sugar transferases"/>
    <property type="match status" value="1"/>
</dbReference>
<evidence type="ECO:0000313" key="1">
    <source>
        <dbReference type="EMBL" id="KEO51735.1"/>
    </source>
</evidence>
<evidence type="ECO:0008006" key="3">
    <source>
        <dbReference type="Google" id="ProtNLM"/>
    </source>
</evidence>
<organism evidence="1 2">
    <name type="scientific">Thioclava pacifica DSM 10166</name>
    <dbReference type="NCBI Taxonomy" id="1353537"/>
    <lineage>
        <taxon>Bacteria</taxon>
        <taxon>Pseudomonadati</taxon>
        <taxon>Pseudomonadota</taxon>
        <taxon>Alphaproteobacteria</taxon>
        <taxon>Rhodobacterales</taxon>
        <taxon>Paracoccaceae</taxon>
        <taxon>Thioclava</taxon>
    </lineage>
</organism>
<dbReference type="STRING" id="1353537.TP2_09660"/>
<dbReference type="eggNOG" id="ENOG502Z7IB">
    <property type="taxonomic scope" value="Bacteria"/>
</dbReference>
<keyword evidence="2" id="KW-1185">Reference proteome</keyword>
<name>A0A074J795_9RHOB</name>
<sequence>MKKQVICIRWGEKYGVDYVNRLYSMVARNITPPFDFYCFTDTFEGLDPGITAMPLPDLDCEMPKTRQGIWGKSRLWRADLGGLSGPVLFLDLDVVVTGNLDAMFEHGSPDDVILTRNPNTPFERLGQTSLYRFPVGKLAPLREEFLADPQGTAEKYVFEQRFVTRRAPGGVKFWPKGWVATFKWHCVRLFPINFFAQPKLPKGTKVVIFPGALNPPDAIAGRWNKRTHHMRPWEHLKAGLRGEREGSLFRHLRHFLWPTTWVEEAWRKKP</sequence>
<evidence type="ECO:0000313" key="2">
    <source>
        <dbReference type="Proteomes" id="UP000027432"/>
    </source>
</evidence>
<dbReference type="InterPro" id="IPR029044">
    <property type="entry name" value="Nucleotide-diphossugar_trans"/>
</dbReference>
<dbReference type="RefSeq" id="WP_038078003.1">
    <property type="nucleotide sequence ID" value="NZ_AUND01000034.1"/>
</dbReference>
<comment type="caution">
    <text evidence="1">The sequence shown here is derived from an EMBL/GenBank/DDBJ whole genome shotgun (WGS) entry which is preliminary data.</text>
</comment>
<protein>
    <recommendedName>
        <fullName evidence="3">Glycosyl transferase</fullName>
    </recommendedName>
</protein>
<dbReference type="AlphaFoldDB" id="A0A074J795"/>
<gene>
    <name evidence="1" type="ORF">TP2_09660</name>
</gene>
<dbReference type="EMBL" id="AUND01000034">
    <property type="protein sequence ID" value="KEO51735.1"/>
    <property type="molecule type" value="Genomic_DNA"/>
</dbReference>
<proteinExistence type="predicted"/>
<reference evidence="1 2" key="1">
    <citation type="submission" date="2013-07" db="EMBL/GenBank/DDBJ databases">
        <title>Thioclava pacifica DSM 10166 Genome Sequencing.</title>
        <authorList>
            <person name="Lai Q."/>
            <person name="Shao Z."/>
        </authorList>
    </citation>
    <scope>NUCLEOTIDE SEQUENCE [LARGE SCALE GENOMIC DNA]</scope>
    <source>
        <strain evidence="1 2">DSM 10166</strain>
    </source>
</reference>
<dbReference type="Proteomes" id="UP000027432">
    <property type="component" value="Unassembled WGS sequence"/>
</dbReference>